<accession>A0A432YU06</accession>
<dbReference type="Proteomes" id="UP000288361">
    <property type="component" value="Unassembled WGS sequence"/>
</dbReference>
<comment type="caution">
    <text evidence="2">The sequence shown here is derived from an EMBL/GenBank/DDBJ whole genome shotgun (WGS) entry which is preliminary data.</text>
</comment>
<dbReference type="SMART" id="SM00091">
    <property type="entry name" value="PAS"/>
    <property type="match status" value="1"/>
</dbReference>
<reference evidence="2 3" key="1">
    <citation type="journal article" date="2011" name="Front. Microbiol.">
        <title>Genomic signatures of strain selection and enhancement in Bacillus atrophaeus var. globigii, a historical biowarfare simulant.</title>
        <authorList>
            <person name="Gibbons H.S."/>
            <person name="Broomall S.M."/>
            <person name="McNew L.A."/>
            <person name="Daligault H."/>
            <person name="Chapman C."/>
            <person name="Bruce D."/>
            <person name="Karavis M."/>
            <person name="Krepps M."/>
            <person name="McGregor P.A."/>
            <person name="Hong C."/>
            <person name="Park K.H."/>
            <person name="Akmal A."/>
            <person name="Feldman A."/>
            <person name="Lin J.S."/>
            <person name="Chang W.E."/>
            <person name="Higgs B.W."/>
            <person name="Demirev P."/>
            <person name="Lindquist J."/>
            <person name="Liem A."/>
            <person name="Fochler E."/>
            <person name="Read T.D."/>
            <person name="Tapia R."/>
            <person name="Johnson S."/>
            <person name="Bishop-Lilly K.A."/>
            <person name="Detter C."/>
            <person name="Han C."/>
            <person name="Sozhamannan S."/>
            <person name="Rosenzweig C.N."/>
            <person name="Skowronski E.W."/>
        </authorList>
    </citation>
    <scope>NUCLEOTIDE SEQUENCE [LARGE SCALE GENOMIC DNA]</scope>
    <source>
        <strain evidence="2 3">TPS4-2</strain>
    </source>
</reference>
<evidence type="ECO:0000313" key="3">
    <source>
        <dbReference type="Proteomes" id="UP000288361"/>
    </source>
</evidence>
<dbReference type="CDD" id="cd00130">
    <property type="entry name" value="PAS"/>
    <property type="match status" value="1"/>
</dbReference>
<evidence type="ECO:0000313" key="2">
    <source>
        <dbReference type="EMBL" id="RUO66799.1"/>
    </source>
</evidence>
<protein>
    <recommendedName>
        <fullName evidence="1">PAS domain-containing protein</fullName>
    </recommendedName>
</protein>
<sequence>MIDDMDELHSKLSILGAIDVGIVVVDNDNNIQMWNEFMQNHSGLRPSEVRDKNLFRCCPGIDQVWFQRKIDRVRQLNSRVFITWQQRPYVFRFRHSRPISGQSEWMYQNVTLIPLKNPRGEVHQVGIIIYDVSEQPSHE</sequence>
<dbReference type="SUPFAM" id="SSF55785">
    <property type="entry name" value="PYP-like sensor domain (PAS domain)"/>
    <property type="match status" value="1"/>
</dbReference>
<dbReference type="InterPro" id="IPR000014">
    <property type="entry name" value="PAS"/>
</dbReference>
<dbReference type="EMBL" id="PIQA01000003">
    <property type="protein sequence ID" value="RUO66799.1"/>
    <property type="molecule type" value="Genomic_DNA"/>
</dbReference>
<gene>
    <name evidence="2" type="ORF">CWI73_05845</name>
</gene>
<name>A0A432YU06_9GAMM</name>
<dbReference type="AlphaFoldDB" id="A0A432YU06"/>
<proteinExistence type="predicted"/>
<dbReference type="InterPro" id="IPR035965">
    <property type="entry name" value="PAS-like_dom_sf"/>
</dbReference>
<dbReference type="Pfam" id="PF08448">
    <property type="entry name" value="PAS_4"/>
    <property type="match status" value="1"/>
</dbReference>
<dbReference type="RefSeq" id="WP_053954532.1">
    <property type="nucleotide sequence ID" value="NZ_JBHUMT010000013.1"/>
</dbReference>
<dbReference type="PROSITE" id="PS50112">
    <property type="entry name" value="PAS"/>
    <property type="match status" value="1"/>
</dbReference>
<feature type="domain" description="PAS" evidence="1">
    <location>
        <begin position="14"/>
        <end position="55"/>
    </location>
</feature>
<dbReference type="InterPro" id="IPR013656">
    <property type="entry name" value="PAS_4"/>
</dbReference>
<organism evidence="2 3">
    <name type="scientific">Idiomarina piscisalsi</name>
    <dbReference type="NCBI Taxonomy" id="1096243"/>
    <lineage>
        <taxon>Bacteria</taxon>
        <taxon>Pseudomonadati</taxon>
        <taxon>Pseudomonadota</taxon>
        <taxon>Gammaproteobacteria</taxon>
        <taxon>Alteromonadales</taxon>
        <taxon>Idiomarinaceae</taxon>
        <taxon>Idiomarina</taxon>
    </lineage>
</organism>
<evidence type="ECO:0000259" key="1">
    <source>
        <dbReference type="PROSITE" id="PS50112"/>
    </source>
</evidence>
<dbReference type="NCBIfam" id="TIGR00229">
    <property type="entry name" value="sensory_box"/>
    <property type="match status" value="1"/>
</dbReference>
<dbReference type="Gene3D" id="3.30.450.20">
    <property type="entry name" value="PAS domain"/>
    <property type="match status" value="1"/>
</dbReference>